<proteinExistence type="predicted"/>
<dbReference type="Gene3D" id="1.10.10.410">
    <property type="match status" value="1"/>
</dbReference>
<dbReference type="SUPFAM" id="SSF89095">
    <property type="entry name" value="GatB/YqeY motif"/>
    <property type="match status" value="1"/>
</dbReference>
<dbReference type="InterPro" id="IPR003789">
    <property type="entry name" value="Asn/Gln_tRNA_amidoTrase-B-like"/>
</dbReference>
<organism evidence="1 2">
    <name type="scientific">Berkelbacteria bacterium GW2011_GWA2_38_9</name>
    <dbReference type="NCBI Taxonomy" id="1618334"/>
    <lineage>
        <taxon>Bacteria</taxon>
        <taxon>Candidatus Berkelbacteria</taxon>
    </lineage>
</organism>
<gene>
    <name evidence="1" type="ORF">UT11_C0070G0006</name>
</gene>
<name>A0A0G0LET6_9BACT</name>
<dbReference type="Pfam" id="PF09424">
    <property type="entry name" value="YqeY"/>
    <property type="match status" value="1"/>
</dbReference>
<dbReference type="Proteomes" id="UP000033934">
    <property type="component" value="Unassembled WGS sequence"/>
</dbReference>
<evidence type="ECO:0000313" key="2">
    <source>
        <dbReference type="Proteomes" id="UP000033934"/>
    </source>
</evidence>
<dbReference type="InterPro" id="IPR023168">
    <property type="entry name" value="GatB_Yqey_C_2"/>
</dbReference>
<dbReference type="PANTHER" id="PTHR28055">
    <property type="entry name" value="ALTERED INHERITANCE OF MITOCHONDRIA PROTEIN 41, MITOCHONDRIAL"/>
    <property type="match status" value="1"/>
</dbReference>
<dbReference type="EMBL" id="LBVO01000070">
    <property type="protein sequence ID" value="KKQ86455.1"/>
    <property type="molecule type" value="Genomic_DNA"/>
</dbReference>
<dbReference type="AlphaFoldDB" id="A0A0G0LET6"/>
<reference evidence="1 2" key="1">
    <citation type="journal article" date="2015" name="Nature">
        <title>rRNA introns, odd ribosomes, and small enigmatic genomes across a large radiation of phyla.</title>
        <authorList>
            <person name="Brown C.T."/>
            <person name="Hug L.A."/>
            <person name="Thomas B.C."/>
            <person name="Sharon I."/>
            <person name="Castelle C.J."/>
            <person name="Singh A."/>
            <person name="Wilkins M.J."/>
            <person name="Williams K.H."/>
            <person name="Banfield J.F."/>
        </authorList>
    </citation>
    <scope>NUCLEOTIDE SEQUENCE [LARGE SCALE GENOMIC DNA]</scope>
</reference>
<dbReference type="InterPro" id="IPR019004">
    <property type="entry name" value="YqeY/Aim41"/>
</dbReference>
<dbReference type="PANTHER" id="PTHR28055:SF1">
    <property type="entry name" value="ALTERED INHERITANCE OF MITOCHONDRIA PROTEIN 41, MITOCHONDRIAL"/>
    <property type="match status" value="1"/>
</dbReference>
<dbReference type="InterPro" id="IPR042184">
    <property type="entry name" value="YqeY/Aim41_N"/>
</dbReference>
<evidence type="ECO:0000313" key="1">
    <source>
        <dbReference type="EMBL" id="KKQ86455.1"/>
    </source>
</evidence>
<dbReference type="GO" id="GO:0016884">
    <property type="term" value="F:carbon-nitrogen ligase activity, with glutamine as amido-N-donor"/>
    <property type="evidence" value="ECO:0007669"/>
    <property type="project" value="InterPro"/>
</dbReference>
<protein>
    <submittedName>
        <fullName evidence="1">GatB/Yqey domain protein</fullName>
    </submittedName>
</protein>
<sequence>MILDSINQELKESLKNGDSEKVGVLRMLKSAIKNTEIEKQADFSKKDVVLTLRKEAKKRQDSIKLFQDNGRQELANTEQRELEIIQAFLPSAMSEDDLNVIIDQVVKETNAATISDMGRVMQAVMQKAGDAADGSMVSNLVRSRLQ</sequence>
<dbReference type="Gene3D" id="1.10.1510.10">
    <property type="entry name" value="Uncharacterised protein YqeY/AIM41 PF09424, N-terminal domain"/>
    <property type="match status" value="1"/>
</dbReference>
<comment type="caution">
    <text evidence="1">The sequence shown here is derived from an EMBL/GenBank/DDBJ whole genome shotgun (WGS) entry which is preliminary data.</text>
</comment>
<accession>A0A0G0LET6</accession>